<evidence type="ECO:0000313" key="2">
    <source>
        <dbReference type="EMBL" id="ECG9115632.1"/>
    </source>
</evidence>
<proteinExistence type="predicted"/>
<evidence type="ECO:0000259" key="1">
    <source>
        <dbReference type="Pfam" id="PF24832"/>
    </source>
</evidence>
<organism evidence="2">
    <name type="scientific">Salmonella enterica</name>
    <name type="common">Salmonella choleraesuis</name>
    <dbReference type="NCBI Taxonomy" id="28901"/>
    <lineage>
        <taxon>Bacteria</taxon>
        <taxon>Pseudomonadati</taxon>
        <taxon>Pseudomonadota</taxon>
        <taxon>Gammaproteobacteria</taxon>
        <taxon>Enterobacterales</taxon>
        <taxon>Enterobacteriaceae</taxon>
        <taxon>Salmonella</taxon>
    </lineage>
</organism>
<dbReference type="InterPro" id="IPR056133">
    <property type="entry name" value="DUF7716"/>
</dbReference>
<dbReference type="EMBL" id="AAIPXE010000014">
    <property type="protein sequence ID" value="ECG9115632.1"/>
    <property type="molecule type" value="Genomic_DNA"/>
</dbReference>
<dbReference type="RefSeq" id="WP_079842247.1">
    <property type="nucleotide sequence ID" value="NZ_MZCS01000005.1"/>
</dbReference>
<name>A0A5Y3BCV4_SALER</name>
<comment type="caution">
    <text evidence="2">The sequence shown here is derived from an EMBL/GenBank/DDBJ whole genome shotgun (WGS) entry which is preliminary data.</text>
</comment>
<feature type="domain" description="DUF7716" evidence="1">
    <location>
        <begin position="36"/>
        <end position="102"/>
    </location>
</feature>
<dbReference type="AlphaFoldDB" id="A0A5Y3BCV4"/>
<protein>
    <recommendedName>
        <fullName evidence="1">DUF7716 domain-containing protein</fullName>
    </recommendedName>
</protein>
<dbReference type="Pfam" id="PF24832">
    <property type="entry name" value="DUF7716"/>
    <property type="match status" value="1"/>
</dbReference>
<accession>A0A5Y3BCV4</accession>
<reference evidence="2" key="1">
    <citation type="submission" date="2019-07" db="EMBL/GenBank/DDBJ databases">
        <authorList>
            <consortium name="GenomeTrakr network: Whole genome sequencing for foodborne pathogen traceback"/>
        </authorList>
    </citation>
    <scope>NUCLEOTIDE SEQUENCE</scope>
    <source>
        <strain evidence="2">CFSAN095109</strain>
    </source>
</reference>
<sequence>MKTIVGFDGLLSIYKERPEAWYFFTDVTMDNKKESIRTGIFYLPDTRDEEEDMDDMSDKYKGWLEYATFLAIIDNKLEHHPKAPNEDLLDAVIYYLEEDDFLD</sequence>
<gene>
    <name evidence="2" type="ORF">FOW62_13205</name>
</gene>